<proteinExistence type="predicted"/>
<evidence type="ECO:0000256" key="1">
    <source>
        <dbReference type="SAM" id="SignalP"/>
    </source>
</evidence>
<dbReference type="SMART" id="SM00278">
    <property type="entry name" value="HhH1"/>
    <property type="match status" value="2"/>
</dbReference>
<dbReference type="RefSeq" id="WP_216362198.1">
    <property type="nucleotide sequence ID" value="NZ_MPDH01000011.1"/>
</dbReference>
<feature type="signal peptide" evidence="1">
    <location>
        <begin position="1"/>
        <end position="24"/>
    </location>
</feature>
<name>A0ABX4XLQ8_9LIST</name>
<dbReference type="Gene3D" id="1.10.150.320">
    <property type="entry name" value="Photosystem II 12 kDa extrinsic protein"/>
    <property type="match status" value="1"/>
</dbReference>
<sequence>MKRWKWFYCMLFASLLFVSLPNLAEDYSGKVYASETVTQQSIDLNTASMEQLKLLDGIGDALAQRITENRPYEKLDDLLKVKGIGEKTLIKIKEQGLAVVGETKLIVNAFDDDDQVLSGKAMPSADIKVYINNVLIKSLSADSKGAFAYDIGYVDNYYNKIKVEEWRDNSLIDEAEFDVKSSGNVSYYCDVLKSSHLYTVDQTSLLDSADAFRAKLNPRYIGLIKEAKLNIKTYNVSYEKDYITTPDSDGNITFAIPPLYYSTLAGKSVRLICEPIDARRIQSSNQGSSWGPYGAEKPKADNLKVVYQNNQLIYSGSVSPGVAVSMWIGLRVGVESNELIPLTADFPQYKPITLAKAYQKDNFTEYLGKYNLPINVFLDRTLTRERSDYVQVQNQDINQPPASIIAEHQADVGLIMSGDLTVVGIPNSEVKFKLASTDFNAIEYGWLGWAVPEREYTVKLGGDGVSNYHSVPVDLAFYLQMYNSVNISNVVDGQVGKENKLKLSKKYYYDNFYDEPMEKFLVYTENKERLIP</sequence>
<comment type="caution">
    <text evidence="3">The sequence shown here is derived from an EMBL/GenBank/DDBJ whole genome shotgun (WGS) entry which is preliminary data.</text>
</comment>
<dbReference type="Pfam" id="PF12836">
    <property type="entry name" value="HHH_3"/>
    <property type="match status" value="1"/>
</dbReference>
<gene>
    <name evidence="3" type="ORF">BMT55_10355</name>
</gene>
<protein>
    <recommendedName>
        <fullName evidence="2">Helix-hairpin-helix DNA-binding motif class 1 domain-containing protein</fullName>
    </recommendedName>
</protein>
<evidence type="ECO:0000259" key="2">
    <source>
        <dbReference type="SMART" id="SM00278"/>
    </source>
</evidence>
<organism evidence="3 4">
    <name type="scientific">Listeria newyorkensis</name>
    <dbReference type="NCBI Taxonomy" id="1497681"/>
    <lineage>
        <taxon>Bacteria</taxon>
        <taxon>Bacillati</taxon>
        <taxon>Bacillota</taxon>
        <taxon>Bacilli</taxon>
        <taxon>Bacillales</taxon>
        <taxon>Listeriaceae</taxon>
        <taxon>Listeria</taxon>
    </lineage>
</organism>
<dbReference type="PANTHER" id="PTHR21180">
    <property type="entry name" value="ENDONUCLEASE/EXONUCLEASE/PHOSPHATASE FAMILY DOMAIN-CONTAINING PROTEIN 1"/>
    <property type="match status" value="1"/>
</dbReference>
<dbReference type="InterPro" id="IPR051675">
    <property type="entry name" value="Endo/Exo/Phosphatase_dom_1"/>
</dbReference>
<dbReference type="SUPFAM" id="SSF47781">
    <property type="entry name" value="RuvA domain 2-like"/>
    <property type="match status" value="1"/>
</dbReference>
<dbReference type="PANTHER" id="PTHR21180:SF32">
    <property type="entry name" value="ENDONUCLEASE_EXONUCLEASE_PHOSPHATASE FAMILY DOMAIN-CONTAINING PROTEIN 1"/>
    <property type="match status" value="1"/>
</dbReference>
<reference evidence="3 4" key="1">
    <citation type="submission" date="2016-11" db="EMBL/GenBank/DDBJ databases">
        <title>Whole Genome Sequence of Listeria newyorkensis.</title>
        <authorList>
            <person name="Frink S."/>
            <person name="Morales C."/>
            <person name="Kiang D."/>
        </authorList>
    </citation>
    <scope>NUCLEOTIDE SEQUENCE [LARGE SCALE GENOMIC DNA]</scope>
    <source>
        <strain evidence="3 4">F1604011-044</strain>
    </source>
</reference>
<feature type="domain" description="Helix-hairpin-helix DNA-binding motif class 1" evidence="2">
    <location>
        <begin position="50"/>
        <end position="69"/>
    </location>
</feature>
<feature type="chain" id="PRO_5045304044" description="Helix-hairpin-helix DNA-binding motif class 1 domain-containing protein" evidence="1">
    <location>
        <begin position="25"/>
        <end position="532"/>
    </location>
</feature>
<dbReference type="Proteomes" id="UP000236500">
    <property type="component" value="Unassembled WGS sequence"/>
</dbReference>
<dbReference type="InterPro" id="IPR003583">
    <property type="entry name" value="Hlx-hairpin-Hlx_DNA-bd_motif"/>
</dbReference>
<evidence type="ECO:0000313" key="4">
    <source>
        <dbReference type="Proteomes" id="UP000236500"/>
    </source>
</evidence>
<accession>A0ABX4XLQ8</accession>
<keyword evidence="1" id="KW-0732">Signal</keyword>
<dbReference type="InterPro" id="IPR010994">
    <property type="entry name" value="RuvA_2-like"/>
</dbReference>
<keyword evidence="4" id="KW-1185">Reference proteome</keyword>
<dbReference type="EMBL" id="MPDH01000011">
    <property type="protein sequence ID" value="PNP91187.1"/>
    <property type="molecule type" value="Genomic_DNA"/>
</dbReference>
<feature type="domain" description="Helix-hairpin-helix DNA-binding motif class 1" evidence="2">
    <location>
        <begin position="76"/>
        <end position="95"/>
    </location>
</feature>
<evidence type="ECO:0000313" key="3">
    <source>
        <dbReference type="EMBL" id="PNP91187.1"/>
    </source>
</evidence>